<dbReference type="AlphaFoldDB" id="A0A915YCT2"/>
<accession>A0A915YCT2</accession>
<dbReference type="EMBL" id="AP026867">
    <property type="protein sequence ID" value="BDS10699.1"/>
    <property type="molecule type" value="Genomic_DNA"/>
</dbReference>
<proteinExistence type="predicted"/>
<keyword evidence="2" id="KW-1185">Reference proteome</keyword>
<protein>
    <submittedName>
        <fullName evidence="1">Uncharacterized protein</fullName>
    </submittedName>
</protein>
<reference evidence="1" key="1">
    <citation type="submission" date="2022-09" db="EMBL/GenBank/DDBJ databases">
        <title>Aureispira anguillicida sp. nov., isolated from Leptocephalus of Japanese eel Anguilla japonica.</title>
        <authorList>
            <person name="Yuasa K."/>
            <person name="Mekata T."/>
            <person name="Ikunari K."/>
        </authorList>
    </citation>
    <scope>NUCLEOTIDE SEQUENCE</scope>
    <source>
        <strain evidence="1">EL160426</strain>
    </source>
</reference>
<sequence length="74" mass="8437">MIEYLSFDVFNEGTHLKEIIFIAHRLTGKKVKLLEADAIYATNVNRKFASKNRLSLSNVLKIGRRMAMKLKVAA</sequence>
<gene>
    <name evidence="1" type="ORF">AsAng_0014080</name>
</gene>
<evidence type="ECO:0000313" key="2">
    <source>
        <dbReference type="Proteomes" id="UP001060919"/>
    </source>
</evidence>
<dbReference type="Proteomes" id="UP001060919">
    <property type="component" value="Chromosome"/>
</dbReference>
<name>A0A915YCT2_9BACT</name>
<evidence type="ECO:0000313" key="1">
    <source>
        <dbReference type="EMBL" id="BDS10699.1"/>
    </source>
</evidence>
<dbReference type="KEGG" id="aup:AsAng_0014080"/>
<organism evidence="1 2">
    <name type="scientific">Aureispira anguillae</name>
    <dbReference type="NCBI Taxonomy" id="2864201"/>
    <lineage>
        <taxon>Bacteria</taxon>
        <taxon>Pseudomonadati</taxon>
        <taxon>Bacteroidota</taxon>
        <taxon>Saprospiria</taxon>
        <taxon>Saprospirales</taxon>
        <taxon>Saprospiraceae</taxon>
        <taxon>Aureispira</taxon>
    </lineage>
</organism>